<dbReference type="EMBL" id="MEYH01000022">
    <property type="protein sequence ID" value="OGD16882.1"/>
    <property type="molecule type" value="Genomic_DNA"/>
</dbReference>
<dbReference type="PANTHER" id="PTHR44757">
    <property type="entry name" value="DIGUANYLATE CYCLASE DGCP"/>
    <property type="match status" value="1"/>
</dbReference>
<dbReference type="InterPro" id="IPR029016">
    <property type="entry name" value="GAF-like_dom_sf"/>
</dbReference>
<dbReference type="InterPro" id="IPR043128">
    <property type="entry name" value="Rev_trsase/Diguanyl_cyclase"/>
</dbReference>
<dbReference type="CDD" id="cd00130">
    <property type="entry name" value="PAS"/>
    <property type="match status" value="3"/>
</dbReference>
<dbReference type="Gene3D" id="3.30.70.270">
    <property type="match status" value="1"/>
</dbReference>
<evidence type="ECO:0000259" key="2">
    <source>
        <dbReference type="PROSITE" id="PS50112"/>
    </source>
</evidence>
<dbReference type="InterPro" id="IPR013767">
    <property type="entry name" value="PAS_fold"/>
</dbReference>
<dbReference type="PANTHER" id="PTHR44757:SF2">
    <property type="entry name" value="BIOFILM ARCHITECTURE MAINTENANCE PROTEIN MBAA"/>
    <property type="match status" value="1"/>
</dbReference>
<dbReference type="PROSITE" id="PS50887">
    <property type="entry name" value="GGDEF"/>
    <property type="match status" value="1"/>
</dbReference>
<dbReference type="InterPro" id="IPR029787">
    <property type="entry name" value="Nucleotide_cyclase"/>
</dbReference>
<feature type="domain" description="GGDEF" evidence="4">
    <location>
        <begin position="617"/>
        <end position="745"/>
    </location>
</feature>
<dbReference type="SUPFAM" id="SSF55073">
    <property type="entry name" value="Nucleotide cyclase"/>
    <property type="match status" value="1"/>
</dbReference>
<dbReference type="NCBIfam" id="TIGR00254">
    <property type="entry name" value="GGDEF"/>
    <property type="match status" value="1"/>
</dbReference>
<feature type="coiled-coil region" evidence="1">
    <location>
        <begin position="1"/>
        <end position="52"/>
    </location>
</feature>
<feature type="domain" description="PAC" evidence="3">
    <location>
        <begin position="116"/>
        <end position="168"/>
    </location>
</feature>
<dbReference type="Pfam" id="PF00989">
    <property type="entry name" value="PAS"/>
    <property type="match status" value="1"/>
</dbReference>
<dbReference type="InterPro" id="IPR000700">
    <property type="entry name" value="PAS-assoc_C"/>
</dbReference>
<feature type="domain" description="PAS" evidence="2">
    <location>
        <begin position="42"/>
        <end position="83"/>
    </location>
</feature>
<dbReference type="PROSITE" id="PS50113">
    <property type="entry name" value="PAC"/>
    <property type="match status" value="2"/>
</dbReference>
<comment type="caution">
    <text evidence="5">The sequence shown here is derived from an EMBL/GenBank/DDBJ whole genome shotgun (WGS) entry which is preliminary data.</text>
</comment>
<dbReference type="InterPro" id="IPR003018">
    <property type="entry name" value="GAF"/>
</dbReference>
<dbReference type="InterPro" id="IPR013656">
    <property type="entry name" value="PAS_4"/>
</dbReference>
<sequence length="745" mass="86312">MGDSKKTKEQLINELAKLRQQITKLKESEIKRKKAEEDLKNSEEKYRSLYENMPGVYYRADREGNILMVNPPGAKLLGYHSPEEIIGKNLAKDLYYIPEDRKRFLEELKKRKGSVKDYEVALKRRDGSPVTVSTSSHYYYDKEGNIAGVEGIFVDITERKEAEMSIIYEQSLLHALMDNIPDFINFKDEKNRFVRVNKASGEDRGIKPEDFIGETDFDIFTEEAAKKCFADDDRVMKTGKPLIDRIEKITYLNGMERWFSVTKVPRYDEKGKIIGTIGITRDITERKKDEEALHKSQQEFASLFRNSPEALVYVDEKSNILNINSQFTKLFGYALEEIKGRNINDGMIHPQDKMGEAKDLYQKSLSRSYYNYESMRKKKDGLLFPVVISCSPVVIEGKHKGRIISYRDITKIKKNERLQQVLYNISKAANLSISLDQLYPIIHQELGTIIDTTNFYIALVDEKENKLYFPYHIDELEDDFEPQNLEEKSLTCYIIKNKRSMLLNYDKIKKLKDDGEILNAGVITKDIFWFGVPLRVEDKVIGAMAIQSYSNSNPYSEKDTTLLEFVSSQVATAIERKRVEEKLKRLAHYDTLTGAYNRGYGLELLQRQLKLAKRNKSSLLLAYSDLDNLKDINDEFSHEEGDRVMVQVAKLFKSILREVDIITRMGGDEFLVIFLDGSLKEIPIIRKRLSKELTRLNKISKKPYKVELSTGFSHYDPANPLSMDELIRIADEKMYEEKKSKNKGR</sequence>
<evidence type="ECO:0000256" key="1">
    <source>
        <dbReference type="SAM" id="Coils"/>
    </source>
</evidence>
<dbReference type="SUPFAM" id="SSF55781">
    <property type="entry name" value="GAF domain-like"/>
    <property type="match status" value="1"/>
</dbReference>
<dbReference type="Gene3D" id="3.30.450.20">
    <property type="entry name" value="PAS domain"/>
    <property type="match status" value="3"/>
</dbReference>
<dbReference type="Pfam" id="PF13426">
    <property type="entry name" value="PAS_9"/>
    <property type="match status" value="1"/>
</dbReference>
<gene>
    <name evidence="5" type="ORF">A2V47_05640</name>
</gene>
<dbReference type="CDD" id="cd01949">
    <property type="entry name" value="GGDEF"/>
    <property type="match status" value="1"/>
</dbReference>
<dbReference type="SMART" id="SM00065">
    <property type="entry name" value="GAF"/>
    <property type="match status" value="1"/>
</dbReference>
<dbReference type="STRING" id="1797291.A2V47_05640"/>
<dbReference type="InterPro" id="IPR052155">
    <property type="entry name" value="Biofilm_reg_signaling"/>
</dbReference>
<dbReference type="Pfam" id="PF00990">
    <property type="entry name" value="GGDEF"/>
    <property type="match status" value="1"/>
</dbReference>
<accession>A0A1F5AEF1</accession>
<organism evidence="5 6">
    <name type="scientific">Candidatus Sediminicultor quintus</name>
    <dbReference type="NCBI Taxonomy" id="1797291"/>
    <lineage>
        <taxon>Bacteria</taxon>
        <taxon>Pseudomonadati</taxon>
        <taxon>Atribacterota</taxon>
        <taxon>Candidatus Phoenicimicrobiia</taxon>
        <taxon>Candidatus Pheonicimicrobiales</taxon>
        <taxon>Candidatus Phoenicimicrobiaceae</taxon>
        <taxon>Candidatus Sediminicultor</taxon>
    </lineage>
</organism>
<evidence type="ECO:0000259" key="3">
    <source>
        <dbReference type="PROSITE" id="PS50113"/>
    </source>
</evidence>
<feature type="domain" description="PAS" evidence="2">
    <location>
        <begin position="296"/>
        <end position="368"/>
    </location>
</feature>
<evidence type="ECO:0000259" key="4">
    <source>
        <dbReference type="PROSITE" id="PS50887"/>
    </source>
</evidence>
<dbReference type="PROSITE" id="PS50112">
    <property type="entry name" value="PAS"/>
    <property type="match status" value="3"/>
</dbReference>
<dbReference type="Gene3D" id="3.30.450.40">
    <property type="match status" value="1"/>
</dbReference>
<evidence type="ECO:0008006" key="7">
    <source>
        <dbReference type="Google" id="ProtNLM"/>
    </source>
</evidence>
<name>A0A1F5AEF1_9BACT</name>
<feature type="domain" description="PAS" evidence="2">
    <location>
        <begin position="169"/>
        <end position="239"/>
    </location>
</feature>
<dbReference type="SMART" id="SM00086">
    <property type="entry name" value="PAC"/>
    <property type="match status" value="3"/>
</dbReference>
<dbReference type="SMART" id="SM00091">
    <property type="entry name" value="PAS"/>
    <property type="match status" value="3"/>
</dbReference>
<dbReference type="AlphaFoldDB" id="A0A1F5AEF1"/>
<feature type="domain" description="PAC" evidence="3">
    <location>
        <begin position="240"/>
        <end position="295"/>
    </location>
</feature>
<evidence type="ECO:0000313" key="6">
    <source>
        <dbReference type="Proteomes" id="UP000177701"/>
    </source>
</evidence>
<dbReference type="SMART" id="SM00267">
    <property type="entry name" value="GGDEF"/>
    <property type="match status" value="1"/>
</dbReference>
<reference evidence="5 6" key="1">
    <citation type="journal article" date="2016" name="Nat. Commun.">
        <title>Thousands of microbial genomes shed light on interconnected biogeochemical processes in an aquifer system.</title>
        <authorList>
            <person name="Anantharaman K."/>
            <person name="Brown C.T."/>
            <person name="Hug L.A."/>
            <person name="Sharon I."/>
            <person name="Castelle C.J."/>
            <person name="Probst A.J."/>
            <person name="Thomas B.C."/>
            <person name="Singh A."/>
            <person name="Wilkins M.J."/>
            <person name="Karaoz U."/>
            <person name="Brodie E.L."/>
            <person name="Williams K.H."/>
            <person name="Hubbard S.S."/>
            <person name="Banfield J.F."/>
        </authorList>
    </citation>
    <scope>NUCLEOTIDE SEQUENCE [LARGE SCALE GENOMIC DNA]</scope>
</reference>
<evidence type="ECO:0000313" key="5">
    <source>
        <dbReference type="EMBL" id="OGD16882.1"/>
    </source>
</evidence>
<dbReference type="InterPro" id="IPR000160">
    <property type="entry name" value="GGDEF_dom"/>
</dbReference>
<dbReference type="Pfam" id="PF08448">
    <property type="entry name" value="PAS_4"/>
    <property type="match status" value="1"/>
</dbReference>
<dbReference type="NCBIfam" id="TIGR00229">
    <property type="entry name" value="sensory_box"/>
    <property type="match status" value="3"/>
</dbReference>
<dbReference type="InterPro" id="IPR001610">
    <property type="entry name" value="PAC"/>
</dbReference>
<dbReference type="Proteomes" id="UP000177701">
    <property type="component" value="Unassembled WGS sequence"/>
</dbReference>
<dbReference type="SUPFAM" id="SSF55785">
    <property type="entry name" value="PYP-like sensor domain (PAS domain)"/>
    <property type="match status" value="3"/>
</dbReference>
<dbReference type="Pfam" id="PF13185">
    <property type="entry name" value="GAF_2"/>
    <property type="match status" value="1"/>
</dbReference>
<protein>
    <recommendedName>
        <fullName evidence="7">Diguanylate cyclase</fullName>
    </recommendedName>
</protein>
<dbReference type="InterPro" id="IPR035965">
    <property type="entry name" value="PAS-like_dom_sf"/>
</dbReference>
<dbReference type="InterPro" id="IPR000014">
    <property type="entry name" value="PAS"/>
</dbReference>
<keyword evidence="1" id="KW-0175">Coiled coil</keyword>
<proteinExistence type="predicted"/>